<comment type="caution">
    <text evidence="2">The sequence shown here is derived from an EMBL/GenBank/DDBJ whole genome shotgun (WGS) entry which is preliminary data.</text>
</comment>
<dbReference type="EMBL" id="JADIMY010000082">
    <property type="protein sequence ID" value="MBO8427720.1"/>
    <property type="molecule type" value="Genomic_DNA"/>
</dbReference>
<evidence type="ECO:0000256" key="1">
    <source>
        <dbReference type="SAM" id="Phobius"/>
    </source>
</evidence>
<organism evidence="2 3">
    <name type="scientific">Candidatus Onthovivens merdipullorum</name>
    <dbReference type="NCBI Taxonomy" id="2840889"/>
    <lineage>
        <taxon>Bacteria</taxon>
        <taxon>Bacillati</taxon>
        <taxon>Bacillota</taxon>
        <taxon>Bacilli</taxon>
        <taxon>Bacillales</taxon>
        <taxon>Candidatus Onthovivens</taxon>
    </lineage>
</organism>
<feature type="transmembrane region" description="Helical" evidence="1">
    <location>
        <begin position="62"/>
        <end position="85"/>
    </location>
</feature>
<keyword evidence="1" id="KW-0472">Membrane</keyword>
<protein>
    <submittedName>
        <fullName evidence="2">Uncharacterized protein</fullName>
    </submittedName>
</protein>
<dbReference type="Proteomes" id="UP000823613">
    <property type="component" value="Unassembled WGS sequence"/>
</dbReference>
<evidence type="ECO:0000313" key="3">
    <source>
        <dbReference type="Proteomes" id="UP000823613"/>
    </source>
</evidence>
<feature type="transmembrane region" description="Helical" evidence="1">
    <location>
        <begin position="97"/>
        <end position="114"/>
    </location>
</feature>
<feature type="transmembrane region" description="Helical" evidence="1">
    <location>
        <begin position="120"/>
        <end position="144"/>
    </location>
</feature>
<keyword evidence="1" id="KW-1133">Transmembrane helix</keyword>
<keyword evidence="1" id="KW-0812">Transmembrane</keyword>
<reference evidence="2" key="2">
    <citation type="journal article" date="2021" name="PeerJ">
        <title>Extensive microbial diversity within the chicken gut microbiome revealed by metagenomics and culture.</title>
        <authorList>
            <person name="Gilroy R."/>
            <person name="Ravi A."/>
            <person name="Getino M."/>
            <person name="Pursley I."/>
            <person name="Horton D.L."/>
            <person name="Alikhan N.F."/>
            <person name="Baker D."/>
            <person name="Gharbi K."/>
            <person name="Hall N."/>
            <person name="Watson M."/>
            <person name="Adriaenssens E.M."/>
            <person name="Foster-Nyarko E."/>
            <person name="Jarju S."/>
            <person name="Secka A."/>
            <person name="Antonio M."/>
            <person name="Oren A."/>
            <person name="Chaudhuri R.R."/>
            <person name="La Ragione R."/>
            <person name="Hildebrand F."/>
            <person name="Pallen M.J."/>
        </authorList>
    </citation>
    <scope>NUCLEOTIDE SEQUENCE</scope>
    <source>
        <strain evidence="2">11159</strain>
    </source>
</reference>
<sequence length="149" mass="17368">MFTVINILVSLILTLVCEIFFLCFLTNKKSKYDIFLVTLTNIGTNLFAQGVMYLLTHFVPEFYLSWLIYLIIIELIVIVLEFFIYYKYYKDLKIAKLSIIINVITTAIGVTTYIEDIVWPLPLLIGVIITIIIVTISLLLNYLLYHEQK</sequence>
<name>A0A9D9DKB7_9BACL</name>
<reference evidence="2" key="1">
    <citation type="submission" date="2020-10" db="EMBL/GenBank/DDBJ databases">
        <authorList>
            <person name="Gilroy R."/>
        </authorList>
    </citation>
    <scope>NUCLEOTIDE SEQUENCE</scope>
    <source>
        <strain evidence="2">11159</strain>
    </source>
</reference>
<gene>
    <name evidence="2" type="ORF">IAC58_04110</name>
</gene>
<feature type="transmembrane region" description="Helical" evidence="1">
    <location>
        <begin position="6"/>
        <end position="27"/>
    </location>
</feature>
<evidence type="ECO:0000313" key="2">
    <source>
        <dbReference type="EMBL" id="MBO8427720.1"/>
    </source>
</evidence>
<dbReference type="AlphaFoldDB" id="A0A9D9DKB7"/>
<proteinExistence type="predicted"/>
<accession>A0A9D9DKB7</accession>
<feature type="transmembrane region" description="Helical" evidence="1">
    <location>
        <begin position="34"/>
        <end position="56"/>
    </location>
</feature>